<dbReference type="OrthoDB" id="1143019at2"/>
<sequence length="130" mass="14571">MYCNNCGNKSNGKINFCPQCGQKLIHQNYSSPKINAVFSSSLLVGGNILTPDKLILDDSGVVYERRNKYLIGVDRSFLSYDNISYVKIDRRLVSSNIIISSRGTDSIIAKDFFISDAKKIEAIIKSKLQR</sequence>
<evidence type="ECO:0000313" key="2">
    <source>
        <dbReference type="Proteomes" id="UP000032229"/>
    </source>
</evidence>
<accession>A0A0C5WPY7</accession>
<keyword evidence="2" id="KW-1185">Reference proteome</keyword>
<organism evidence="1 2">
    <name type="scientific">Siansivirga zeaxanthinifaciens CC-SAMT-1</name>
    <dbReference type="NCBI Taxonomy" id="1454006"/>
    <lineage>
        <taxon>Bacteria</taxon>
        <taxon>Pseudomonadati</taxon>
        <taxon>Bacteroidota</taxon>
        <taxon>Flavobacteriia</taxon>
        <taxon>Flavobacteriales</taxon>
        <taxon>Flavobacteriaceae</taxon>
        <taxon>Siansivirga</taxon>
    </lineage>
</organism>
<dbReference type="EMBL" id="CP007202">
    <property type="protein sequence ID" value="AJR05010.1"/>
    <property type="molecule type" value="Genomic_DNA"/>
</dbReference>
<dbReference type="Proteomes" id="UP000032229">
    <property type="component" value="Chromosome"/>
</dbReference>
<protein>
    <recommendedName>
        <fullName evidence="3">Zinc-ribbon domain-containing protein</fullName>
    </recommendedName>
</protein>
<dbReference type="KEGG" id="sze:AW14_14570"/>
<dbReference type="STRING" id="1454006.AW14_14570"/>
<dbReference type="RefSeq" id="WP_044639393.1">
    <property type="nucleotide sequence ID" value="NZ_CP007202.1"/>
</dbReference>
<proteinExistence type="predicted"/>
<evidence type="ECO:0000313" key="1">
    <source>
        <dbReference type="EMBL" id="AJR05010.1"/>
    </source>
</evidence>
<name>A0A0C5WPY7_9FLAO</name>
<dbReference type="AlphaFoldDB" id="A0A0C5WPY7"/>
<evidence type="ECO:0008006" key="3">
    <source>
        <dbReference type="Google" id="ProtNLM"/>
    </source>
</evidence>
<gene>
    <name evidence="1" type="ORF">AW14_14570</name>
</gene>
<reference evidence="1 2" key="1">
    <citation type="submission" date="2014-02" db="EMBL/GenBank/DDBJ databases">
        <authorList>
            <person name="Young C.-C."/>
            <person name="Hameed A."/>
            <person name="Huang H.-C."/>
            <person name="Shahina M."/>
        </authorList>
    </citation>
    <scope>NUCLEOTIDE SEQUENCE [LARGE SCALE GENOMIC DNA]</scope>
    <source>
        <strain evidence="1 2">CC-SAMT-1</strain>
    </source>
</reference>
<dbReference type="HOGENOM" id="CLU_1936692_0_0_10"/>